<dbReference type="SUPFAM" id="SSF103473">
    <property type="entry name" value="MFS general substrate transporter"/>
    <property type="match status" value="2"/>
</dbReference>
<dbReference type="PANTHER" id="PTHR11654">
    <property type="entry name" value="OLIGOPEPTIDE TRANSPORTER-RELATED"/>
    <property type="match status" value="1"/>
</dbReference>
<dbReference type="InterPro" id="IPR000109">
    <property type="entry name" value="POT_fam"/>
</dbReference>
<dbReference type="EnsemblPlants" id="OGLUM10G07460.2">
    <property type="protein sequence ID" value="OGLUM10G07460.2"/>
    <property type="gene ID" value="OGLUM10G07460"/>
</dbReference>
<keyword evidence="4 6" id="KW-1133">Transmembrane helix</keyword>
<comment type="subcellular location">
    <subcellularLocation>
        <location evidence="1">Membrane</location>
        <topology evidence="1">Multi-pass membrane protein</topology>
    </subcellularLocation>
</comment>
<organism evidence="7">
    <name type="scientific">Oryza glumipatula</name>
    <dbReference type="NCBI Taxonomy" id="40148"/>
    <lineage>
        <taxon>Eukaryota</taxon>
        <taxon>Viridiplantae</taxon>
        <taxon>Streptophyta</taxon>
        <taxon>Embryophyta</taxon>
        <taxon>Tracheophyta</taxon>
        <taxon>Spermatophyta</taxon>
        <taxon>Magnoliopsida</taxon>
        <taxon>Liliopsida</taxon>
        <taxon>Poales</taxon>
        <taxon>Poaceae</taxon>
        <taxon>BOP clade</taxon>
        <taxon>Oryzoideae</taxon>
        <taxon>Oryzeae</taxon>
        <taxon>Oryzinae</taxon>
        <taxon>Oryza</taxon>
    </lineage>
</organism>
<evidence type="ECO:0000256" key="6">
    <source>
        <dbReference type="SAM" id="Phobius"/>
    </source>
</evidence>
<evidence type="ECO:0008006" key="9">
    <source>
        <dbReference type="Google" id="ProtNLM"/>
    </source>
</evidence>
<accession>A0A0E0B9M3</accession>
<keyword evidence="8" id="KW-1185">Reference proteome</keyword>
<dbReference type="Gene3D" id="1.20.1250.20">
    <property type="entry name" value="MFS general substrate transporter like domains"/>
    <property type="match status" value="2"/>
</dbReference>
<dbReference type="AlphaFoldDB" id="A0A0E0B9M3"/>
<evidence type="ECO:0000256" key="4">
    <source>
        <dbReference type="ARBA" id="ARBA00022989"/>
    </source>
</evidence>
<evidence type="ECO:0000313" key="7">
    <source>
        <dbReference type="EnsemblPlants" id="OGLUM10G07460.2"/>
    </source>
</evidence>
<protein>
    <recommendedName>
        <fullName evidence="9">Major facilitator superfamily (MFS) profile domain-containing protein</fullName>
    </recommendedName>
</protein>
<sequence length="545" mass="59175">MGVVGVIGFLPTKLLKKPEAQMEASDEERPLIHHLPPQEQCSKYTCDGTVNIDSKPALKQSTGNWRACFFILGVEFTECICFYGVSKNLVTYLTSVLHESNVDAAQNVSIWIGSCFFTPLIGAFLADTYWGRYWTVVMSILVIILGMIVLTISASPLFLNASFYNGGISRLTVYLGLYLFALGTGGIKPNIPAFGADQFDDANPVERVTKGSFFNWRVYRYKKLGGSPLTRVLQVLVAAARNHRLNLPDDSSLLHELPGVSEGDYRTQHTNQFRFLDKAAILSDKNCTPAAPSSPWRLCTVSQVEELKMLLRTFPVWASLVGFFMVTAQMTSTLIEQGVAMDGRVGRFTVPPASLATFDVVAVLVLIPVYDAALVPLARRATGRDRGVSHTQRIGVGLALSAVAMAYSAMVEARRLAAAAAGSTPMSIVWQVPSFFVLGAGEVFAVIGMLEFCYEQSPASMKSLGTALVQLAVAVANYLNSGMLRVVAAATARGGGGGGAGWIPDKLDEGHLDYFFWMMAALSVLNLLQFLHCSIRFRGNNTLSS</sequence>
<name>A0A0E0B9M3_9ORYZ</name>
<comment type="similarity">
    <text evidence="2">Belongs to the major facilitator superfamily. Proton-dependent oligopeptide transporter (POT/PTR) (TC 2.A.17) family.</text>
</comment>
<evidence type="ECO:0000256" key="1">
    <source>
        <dbReference type="ARBA" id="ARBA00004141"/>
    </source>
</evidence>
<proteinExistence type="inferred from homology"/>
<evidence type="ECO:0000256" key="2">
    <source>
        <dbReference type="ARBA" id="ARBA00005982"/>
    </source>
</evidence>
<dbReference type="GO" id="GO:0022857">
    <property type="term" value="F:transmembrane transporter activity"/>
    <property type="evidence" value="ECO:0007669"/>
    <property type="project" value="InterPro"/>
</dbReference>
<feature type="transmembrane region" description="Helical" evidence="6">
    <location>
        <begin position="133"/>
        <end position="159"/>
    </location>
</feature>
<evidence type="ECO:0000313" key="8">
    <source>
        <dbReference type="Proteomes" id="UP000026961"/>
    </source>
</evidence>
<reference evidence="7" key="1">
    <citation type="submission" date="2015-04" db="UniProtKB">
        <authorList>
            <consortium name="EnsemblPlants"/>
        </authorList>
    </citation>
    <scope>IDENTIFICATION</scope>
</reference>
<dbReference type="Proteomes" id="UP000026961">
    <property type="component" value="Chromosome 10"/>
</dbReference>
<dbReference type="Pfam" id="PF00854">
    <property type="entry name" value="PTR2"/>
    <property type="match status" value="1"/>
</dbReference>
<dbReference type="GO" id="GO:0016020">
    <property type="term" value="C:membrane"/>
    <property type="evidence" value="ECO:0007669"/>
    <property type="project" value="UniProtKB-SubCell"/>
</dbReference>
<feature type="transmembrane region" description="Helical" evidence="6">
    <location>
        <begin position="105"/>
        <end position="126"/>
    </location>
</feature>
<feature type="transmembrane region" description="Helical" evidence="6">
    <location>
        <begin position="390"/>
        <end position="410"/>
    </location>
</feature>
<feature type="transmembrane region" description="Helical" evidence="6">
    <location>
        <begin position="316"/>
        <end position="335"/>
    </location>
</feature>
<reference evidence="7" key="2">
    <citation type="submission" date="2018-05" db="EMBL/GenBank/DDBJ databases">
        <title>OgluRS3 (Oryza glumaepatula Reference Sequence Version 3).</title>
        <authorList>
            <person name="Zhang J."/>
            <person name="Kudrna D."/>
            <person name="Lee S."/>
            <person name="Talag J."/>
            <person name="Welchert J."/>
            <person name="Wing R.A."/>
        </authorList>
    </citation>
    <scope>NUCLEOTIDE SEQUENCE [LARGE SCALE GENOMIC DNA]</scope>
</reference>
<keyword evidence="3 6" id="KW-0812">Transmembrane</keyword>
<dbReference type="Gramene" id="OGLUM10G07460.2">
    <property type="protein sequence ID" value="OGLUM10G07460.2"/>
    <property type="gene ID" value="OGLUM10G07460"/>
</dbReference>
<dbReference type="InterPro" id="IPR036259">
    <property type="entry name" value="MFS_trans_sf"/>
</dbReference>
<feature type="transmembrane region" description="Helical" evidence="6">
    <location>
        <begin position="355"/>
        <end position="378"/>
    </location>
</feature>
<keyword evidence="5 6" id="KW-0472">Membrane</keyword>
<feature type="transmembrane region" description="Helical" evidence="6">
    <location>
        <begin position="171"/>
        <end position="187"/>
    </location>
</feature>
<evidence type="ECO:0000256" key="5">
    <source>
        <dbReference type="ARBA" id="ARBA00023136"/>
    </source>
</evidence>
<feature type="transmembrane region" description="Helical" evidence="6">
    <location>
        <begin position="430"/>
        <end position="454"/>
    </location>
</feature>
<feature type="transmembrane region" description="Helical" evidence="6">
    <location>
        <begin position="514"/>
        <end position="535"/>
    </location>
</feature>
<dbReference type="HOGENOM" id="CLU_009313_4_1_1"/>
<evidence type="ECO:0000256" key="3">
    <source>
        <dbReference type="ARBA" id="ARBA00022692"/>
    </source>
</evidence>